<dbReference type="AlphaFoldDB" id="A0AAW1MZ35"/>
<protein>
    <submittedName>
        <fullName evidence="1">Uncharacterized protein</fullName>
    </submittedName>
</protein>
<reference evidence="1 2" key="1">
    <citation type="journal article" date="2024" name="BMC Genomics">
        <title>De novo assembly and annotation of Popillia japonica's genome with initial clues to its potential as an invasive pest.</title>
        <authorList>
            <person name="Cucini C."/>
            <person name="Boschi S."/>
            <person name="Funari R."/>
            <person name="Cardaioli E."/>
            <person name="Iannotti N."/>
            <person name="Marturano G."/>
            <person name="Paoli F."/>
            <person name="Bruttini M."/>
            <person name="Carapelli A."/>
            <person name="Frati F."/>
            <person name="Nardi F."/>
        </authorList>
    </citation>
    <scope>NUCLEOTIDE SEQUENCE [LARGE SCALE GENOMIC DNA]</scope>
    <source>
        <strain evidence="1">DMR45628</strain>
    </source>
</reference>
<evidence type="ECO:0000313" key="1">
    <source>
        <dbReference type="EMBL" id="KAK9751592.1"/>
    </source>
</evidence>
<evidence type="ECO:0000313" key="2">
    <source>
        <dbReference type="Proteomes" id="UP001458880"/>
    </source>
</evidence>
<name>A0AAW1MZ35_POPJA</name>
<dbReference type="Proteomes" id="UP001458880">
    <property type="component" value="Unassembled WGS sequence"/>
</dbReference>
<dbReference type="EMBL" id="JASPKY010000027">
    <property type="protein sequence ID" value="KAK9751592.1"/>
    <property type="molecule type" value="Genomic_DNA"/>
</dbReference>
<keyword evidence="2" id="KW-1185">Reference proteome</keyword>
<organism evidence="1 2">
    <name type="scientific">Popillia japonica</name>
    <name type="common">Japanese beetle</name>
    <dbReference type="NCBI Taxonomy" id="7064"/>
    <lineage>
        <taxon>Eukaryota</taxon>
        <taxon>Metazoa</taxon>
        <taxon>Ecdysozoa</taxon>
        <taxon>Arthropoda</taxon>
        <taxon>Hexapoda</taxon>
        <taxon>Insecta</taxon>
        <taxon>Pterygota</taxon>
        <taxon>Neoptera</taxon>
        <taxon>Endopterygota</taxon>
        <taxon>Coleoptera</taxon>
        <taxon>Polyphaga</taxon>
        <taxon>Scarabaeiformia</taxon>
        <taxon>Scarabaeidae</taxon>
        <taxon>Rutelinae</taxon>
        <taxon>Popillia</taxon>
    </lineage>
</organism>
<proteinExistence type="predicted"/>
<accession>A0AAW1MZ35</accession>
<sequence>MNFVSRSFVGFLSLARYVRITVTIVNTEYELCLPSQSQHSVYAGGAQQGQKLKVPFYVELYRLLHIMLDVKVGAQNGCGILVTYHAESFNVRREGGRSEWMWYPCHVPC</sequence>
<gene>
    <name evidence="1" type="ORF">QE152_g4980</name>
</gene>
<comment type="caution">
    <text evidence="1">The sequence shown here is derived from an EMBL/GenBank/DDBJ whole genome shotgun (WGS) entry which is preliminary data.</text>
</comment>